<dbReference type="CDD" id="cd16207">
    <property type="entry name" value="EFh_ScPlc1p_like"/>
    <property type="match status" value="1"/>
</dbReference>
<evidence type="ECO:0000313" key="11">
    <source>
        <dbReference type="EMBL" id="TFK21219.1"/>
    </source>
</evidence>
<keyword evidence="2 6" id="KW-0378">Hydrolase</keyword>
<dbReference type="PROSITE" id="PS50004">
    <property type="entry name" value="C2"/>
    <property type="match status" value="1"/>
</dbReference>
<dbReference type="Gene3D" id="1.10.238.10">
    <property type="entry name" value="EF-hand"/>
    <property type="match status" value="2"/>
</dbReference>
<dbReference type="PRINTS" id="PR00390">
    <property type="entry name" value="PHPHLIPASEC"/>
</dbReference>
<evidence type="ECO:0000256" key="2">
    <source>
        <dbReference type="ARBA" id="ARBA00022801"/>
    </source>
</evidence>
<dbReference type="GO" id="GO:0016042">
    <property type="term" value="P:lipid catabolic process"/>
    <property type="evidence" value="ECO:0007669"/>
    <property type="project" value="UniProtKB-KW"/>
</dbReference>
<name>A0A5C3KLI8_COPMA</name>
<dbReference type="GO" id="GO:0048015">
    <property type="term" value="P:phosphatidylinositol-mediated signaling"/>
    <property type="evidence" value="ECO:0007669"/>
    <property type="project" value="TreeGrafter"/>
</dbReference>
<dbReference type="GO" id="GO:0051209">
    <property type="term" value="P:release of sequestered calcium ion into cytosol"/>
    <property type="evidence" value="ECO:0007669"/>
    <property type="project" value="TreeGrafter"/>
</dbReference>
<dbReference type="SMART" id="SM00239">
    <property type="entry name" value="C2"/>
    <property type="match status" value="1"/>
</dbReference>
<dbReference type="PANTHER" id="PTHR10336:SF36">
    <property type="entry name" value="1-PHOSPHATIDYLINOSITOL 4,5-BISPHOSPHATE PHOSPHODIESTERASE BETA-4"/>
    <property type="match status" value="1"/>
</dbReference>
<dbReference type="Gene3D" id="2.60.40.150">
    <property type="entry name" value="C2 domain"/>
    <property type="match status" value="1"/>
</dbReference>
<dbReference type="InterPro" id="IPR000909">
    <property type="entry name" value="PLipase_C_PInositol-sp_X_dom"/>
</dbReference>
<evidence type="ECO:0000313" key="12">
    <source>
        <dbReference type="Proteomes" id="UP000307440"/>
    </source>
</evidence>
<dbReference type="GO" id="GO:0005509">
    <property type="term" value="F:calcium ion binding"/>
    <property type="evidence" value="ECO:0007669"/>
    <property type="project" value="InterPro"/>
</dbReference>
<dbReference type="AlphaFoldDB" id="A0A5C3KLI8"/>
<dbReference type="InterPro" id="IPR000008">
    <property type="entry name" value="C2_dom"/>
</dbReference>
<evidence type="ECO:0000256" key="3">
    <source>
        <dbReference type="ARBA" id="ARBA00022963"/>
    </source>
</evidence>
<dbReference type="PROSITE" id="PS50007">
    <property type="entry name" value="PIPLC_X_DOMAIN"/>
    <property type="match status" value="1"/>
</dbReference>
<dbReference type="InterPro" id="IPR037755">
    <property type="entry name" value="Plc1_PH"/>
</dbReference>
<dbReference type="GO" id="GO:0004435">
    <property type="term" value="F:phosphatidylinositol-4,5-bisphosphate phospholipase C activity"/>
    <property type="evidence" value="ECO:0007669"/>
    <property type="project" value="UniProtKB-EC"/>
</dbReference>
<evidence type="ECO:0000256" key="5">
    <source>
        <dbReference type="ARBA" id="ARBA00023224"/>
    </source>
</evidence>
<feature type="domain" description="PI-PLC Y-box" evidence="9">
    <location>
        <begin position="587"/>
        <end position="702"/>
    </location>
</feature>
<dbReference type="EC" id="3.1.4.11" evidence="1 6"/>
<evidence type="ECO:0000259" key="10">
    <source>
        <dbReference type="PROSITE" id="PS50222"/>
    </source>
</evidence>
<dbReference type="InterPro" id="IPR001711">
    <property type="entry name" value="PLipase_C_Pinositol-sp_Y"/>
</dbReference>
<feature type="domain" description="C2" evidence="8">
    <location>
        <begin position="697"/>
        <end position="865"/>
    </location>
</feature>
<dbReference type="Pfam" id="PF00387">
    <property type="entry name" value="PI-PLC-Y"/>
    <property type="match status" value="1"/>
</dbReference>
<organism evidence="11 12">
    <name type="scientific">Coprinopsis marcescibilis</name>
    <name type="common">Agaric fungus</name>
    <name type="synonym">Psathyrella marcescibilis</name>
    <dbReference type="NCBI Taxonomy" id="230819"/>
    <lineage>
        <taxon>Eukaryota</taxon>
        <taxon>Fungi</taxon>
        <taxon>Dikarya</taxon>
        <taxon>Basidiomycota</taxon>
        <taxon>Agaricomycotina</taxon>
        <taxon>Agaricomycetes</taxon>
        <taxon>Agaricomycetidae</taxon>
        <taxon>Agaricales</taxon>
        <taxon>Agaricineae</taxon>
        <taxon>Psathyrellaceae</taxon>
        <taxon>Coprinopsis</taxon>
    </lineage>
</organism>
<dbReference type="STRING" id="230819.A0A5C3KLI8"/>
<dbReference type="SUPFAM" id="SSF49562">
    <property type="entry name" value="C2 domain (Calcium/lipid-binding domain, CaLB)"/>
    <property type="match status" value="1"/>
</dbReference>
<keyword evidence="3 6" id="KW-0442">Lipid degradation</keyword>
<dbReference type="SUPFAM" id="SSF51695">
    <property type="entry name" value="PLC-like phosphodiesterases"/>
    <property type="match status" value="1"/>
</dbReference>
<feature type="domain" description="EF-hand" evidence="10">
    <location>
        <begin position="244"/>
        <end position="279"/>
    </location>
</feature>
<dbReference type="InterPro" id="IPR001192">
    <property type="entry name" value="PI-PLC_fam"/>
</dbReference>
<accession>A0A5C3KLI8</accession>
<feature type="region of interest" description="Disordered" evidence="7">
    <location>
        <begin position="543"/>
        <end position="577"/>
    </location>
</feature>
<dbReference type="PROSITE" id="PS50008">
    <property type="entry name" value="PIPLC_Y_DOMAIN"/>
    <property type="match status" value="1"/>
</dbReference>
<dbReference type="PANTHER" id="PTHR10336">
    <property type="entry name" value="PHOSPHOINOSITIDE-SPECIFIC PHOSPHOLIPASE C FAMILY PROTEIN"/>
    <property type="match status" value="1"/>
</dbReference>
<dbReference type="PROSITE" id="PS50222">
    <property type="entry name" value="EF_HAND_2"/>
    <property type="match status" value="1"/>
</dbReference>
<dbReference type="InterPro" id="IPR017946">
    <property type="entry name" value="PLC-like_Pdiesterase_TIM-brl"/>
</dbReference>
<dbReference type="Proteomes" id="UP000307440">
    <property type="component" value="Unassembled WGS sequence"/>
</dbReference>
<dbReference type="InterPro" id="IPR011992">
    <property type="entry name" value="EF-hand-dom_pair"/>
</dbReference>
<evidence type="ECO:0000259" key="8">
    <source>
        <dbReference type="PROSITE" id="PS50004"/>
    </source>
</evidence>
<dbReference type="InterPro" id="IPR002048">
    <property type="entry name" value="EF_hand_dom"/>
</dbReference>
<comment type="catalytic activity">
    <reaction evidence="6">
        <text>a 1,2-diacyl-sn-glycero-3-phospho-(1D-myo-inositol-4,5-bisphosphate) + H2O = 1D-myo-inositol 1,4,5-trisphosphate + a 1,2-diacyl-sn-glycerol + H(+)</text>
        <dbReference type="Rhea" id="RHEA:33179"/>
        <dbReference type="ChEBI" id="CHEBI:15377"/>
        <dbReference type="ChEBI" id="CHEBI:15378"/>
        <dbReference type="ChEBI" id="CHEBI:17815"/>
        <dbReference type="ChEBI" id="CHEBI:58456"/>
        <dbReference type="ChEBI" id="CHEBI:203600"/>
        <dbReference type="EC" id="3.1.4.11"/>
    </reaction>
</comment>
<dbReference type="SUPFAM" id="SSF47473">
    <property type="entry name" value="EF-hand"/>
    <property type="match status" value="1"/>
</dbReference>
<dbReference type="SMART" id="SM00149">
    <property type="entry name" value="PLCYc"/>
    <property type="match status" value="1"/>
</dbReference>
<evidence type="ECO:0000256" key="7">
    <source>
        <dbReference type="SAM" id="MobiDB-lite"/>
    </source>
</evidence>
<dbReference type="SMART" id="SM00148">
    <property type="entry name" value="PLCXc"/>
    <property type="match status" value="1"/>
</dbReference>
<evidence type="ECO:0000256" key="6">
    <source>
        <dbReference type="RuleBase" id="RU361133"/>
    </source>
</evidence>
<dbReference type="InterPro" id="IPR035892">
    <property type="entry name" value="C2_domain_sf"/>
</dbReference>
<dbReference type="CDD" id="cd13360">
    <property type="entry name" value="PH_PLC_fungal"/>
    <property type="match status" value="1"/>
</dbReference>
<sequence>MMGPPYRLGGGGAICGPAVASTTAFIPLVPADSHQSPAYRHNTAQGPGQGRIATMSAQIVIPPAPPASSQSGAPQTSRDSQFAIPDHIVKGMLMTKVSKNGLKKVMFRIDPDEGQICYKSRKNGLVPIETIKELRSGADARYYRIQFSQPEECESRWITIIYILGGEYKTLHVLADTKEHFEAWEGALRKLYSVRQGLTAGLGDLEMREAIWERQYWKGADSAGDQILDSDDVNRLCKRLNANLHTAQIKALFKAADTENLGHLDFAGFRRFVKKLKARPEIESLYGRIASDNGGKFDFVAFEKFAKETQKYTLSSDELKSVFNKYASPTSSESPNEPEGIFTLDAFTSFLSSVDNSAFAEQGQPVWQEMTHPISDYYISSSHNTYLVGHQLVGVSTIEGYIRALLHSCRSVELDIYDGDEEPVIFHGKTLTSKVSLRDVCNAIMKYGFVTSPYPVLISAEVHCGIPQQEKMVDIMKEVFGDSLIEAPVEGRPPLTRLPSPEDLKHKILLKAKNLYIVEQLANLQAKKTGEKAAKLAVLEADASSSESEDESSGSSGSGGVTKIWRKMRGKNPDAPAKPKLRMSFRLASLLVYTIGVKCHGINPEVDYAPEHIFSLSEVAANKQLKASMLQLIKHNTNHLVRIYPKGTRVNSTNFEPHRYWAAGCQVVAINWQTFDLGYVMNQAMFQRNGRSGYILKPDALRLLDKNLIANHSKGFLDVTIISAQQLPPARDSKGQEIYGKSIPDPFVEVTLLIPDWSRSPFLAETAKKQGAQYHAATDGTTTSATSARTVSLSTAVVKDNGFNPLWNEKLSIPFDCVGDMKELIFVKFAVRQSGEDDEDDEPLAIYCIPLGSLNQGYRHLPLHDSQMNQHLFSTLFVNISVRTVV</sequence>
<keyword evidence="4 6" id="KW-0443">Lipid metabolism</keyword>
<keyword evidence="12" id="KW-1185">Reference proteome</keyword>
<dbReference type="EMBL" id="ML210275">
    <property type="protein sequence ID" value="TFK21219.1"/>
    <property type="molecule type" value="Genomic_DNA"/>
</dbReference>
<evidence type="ECO:0000256" key="4">
    <source>
        <dbReference type="ARBA" id="ARBA00023098"/>
    </source>
</evidence>
<proteinExistence type="predicted"/>
<evidence type="ECO:0000256" key="1">
    <source>
        <dbReference type="ARBA" id="ARBA00012368"/>
    </source>
</evidence>
<dbReference type="Pfam" id="PF00168">
    <property type="entry name" value="C2"/>
    <property type="match status" value="2"/>
</dbReference>
<dbReference type="Pfam" id="PF00388">
    <property type="entry name" value="PI-PLC-X"/>
    <property type="match status" value="1"/>
</dbReference>
<dbReference type="Gene3D" id="2.30.29.30">
    <property type="entry name" value="Pleckstrin-homology domain (PH domain)/Phosphotyrosine-binding domain (PTB)"/>
    <property type="match status" value="1"/>
</dbReference>
<dbReference type="CDD" id="cd08598">
    <property type="entry name" value="PI-PLC1c_yeast"/>
    <property type="match status" value="1"/>
</dbReference>
<dbReference type="OrthoDB" id="269822at2759"/>
<dbReference type="SUPFAM" id="SSF50729">
    <property type="entry name" value="PH domain-like"/>
    <property type="match status" value="1"/>
</dbReference>
<dbReference type="Gene3D" id="3.20.20.190">
    <property type="entry name" value="Phosphatidylinositol (PI) phosphodiesterase"/>
    <property type="match status" value="1"/>
</dbReference>
<protein>
    <recommendedName>
        <fullName evidence="1 6">Phosphoinositide phospholipase C</fullName>
        <ecNumber evidence="1 6">3.1.4.11</ecNumber>
    </recommendedName>
</protein>
<dbReference type="CDD" id="cd00275">
    <property type="entry name" value="C2_PLC_like"/>
    <property type="match status" value="1"/>
</dbReference>
<gene>
    <name evidence="11" type="ORF">FA15DRAFT_672774</name>
</gene>
<reference evidence="11 12" key="1">
    <citation type="journal article" date="2019" name="Nat. Ecol. Evol.">
        <title>Megaphylogeny resolves global patterns of mushroom evolution.</title>
        <authorList>
            <person name="Varga T."/>
            <person name="Krizsan K."/>
            <person name="Foldi C."/>
            <person name="Dima B."/>
            <person name="Sanchez-Garcia M."/>
            <person name="Sanchez-Ramirez S."/>
            <person name="Szollosi G.J."/>
            <person name="Szarkandi J.G."/>
            <person name="Papp V."/>
            <person name="Albert L."/>
            <person name="Andreopoulos W."/>
            <person name="Angelini C."/>
            <person name="Antonin V."/>
            <person name="Barry K.W."/>
            <person name="Bougher N.L."/>
            <person name="Buchanan P."/>
            <person name="Buyck B."/>
            <person name="Bense V."/>
            <person name="Catcheside P."/>
            <person name="Chovatia M."/>
            <person name="Cooper J."/>
            <person name="Damon W."/>
            <person name="Desjardin D."/>
            <person name="Finy P."/>
            <person name="Geml J."/>
            <person name="Haridas S."/>
            <person name="Hughes K."/>
            <person name="Justo A."/>
            <person name="Karasinski D."/>
            <person name="Kautmanova I."/>
            <person name="Kiss B."/>
            <person name="Kocsube S."/>
            <person name="Kotiranta H."/>
            <person name="LaButti K.M."/>
            <person name="Lechner B.E."/>
            <person name="Liimatainen K."/>
            <person name="Lipzen A."/>
            <person name="Lukacs Z."/>
            <person name="Mihaltcheva S."/>
            <person name="Morgado L.N."/>
            <person name="Niskanen T."/>
            <person name="Noordeloos M.E."/>
            <person name="Ohm R.A."/>
            <person name="Ortiz-Santana B."/>
            <person name="Ovrebo C."/>
            <person name="Racz N."/>
            <person name="Riley R."/>
            <person name="Savchenko A."/>
            <person name="Shiryaev A."/>
            <person name="Soop K."/>
            <person name="Spirin V."/>
            <person name="Szebenyi C."/>
            <person name="Tomsovsky M."/>
            <person name="Tulloss R.E."/>
            <person name="Uehling J."/>
            <person name="Grigoriev I.V."/>
            <person name="Vagvolgyi C."/>
            <person name="Papp T."/>
            <person name="Martin F.M."/>
            <person name="Miettinen O."/>
            <person name="Hibbett D.S."/>
            <person name="Nagy L.G."/>
        </authorList>
    </citation>
    <scope>NUCLEOTIDE SEQUENCE [LARGE SCALE GENOMIC DNA]</scope>
    <source>
        <strain evidence="11 12">CBS 121175</strain>
    </source>
</reference>
<evidence type="ECO:0000259" key="9">
    <source>
        <dbReference type="PROSITE" id="PS50008"/>
    </source>
</evidence>
<keyword evidence="5" id="KW-0807">Transducer</keyword>
<dbReference type="InterPro" id="IPR011993">
    <property type="entry name" value="PH-like_dom_sf"/>
</dbReference>